<dbReference type="PANTHER" id="PTHR44688:SF16">
    <property type="entry name" value="DNA-BINDING TRANSCRIPTIONAL ACTIVATOR DEVR_DOSR"/>
    <property type="match status" value="1"/>
</dbReference>
<dbReference type="Pfam" id="PF00196">
    <property type="entry name" value="GerE"/>
    <property type="match status" value="1"/>
</dbReference>
<evidence type="ECO:0000256" key="3">
    <source>
        <dbReference type="ARBA" id="ARBA00023163"/>
    </source>
</evidence>
<keyword evidence="1" id="KW-0805">Transcription regulation</keyword>
<keyword evidence="4" id="KW-0472">Membrane</keyword>
<keyword evidence="4" id="KW-0812">Transmembrane</keyword>
<keyword evidence="4" id="KW-1133">Transmembrane helix</keyword>
<dbReference type="PRINTS" id="PR00038">
    <property type="entry name" value="HTHLUXR"/>
</dbReference>
<feature type="transmembrane region" description="Helical" evidence="4">
    <location>
        <begin position="12"/>
        <end position="45"/>
    </location>
</feature>
<dbReference type="PROSITE" id="PS50043">
    <property type="entry name" value="HTH_LUXR_2"/>
    <property type="match status" value="1"/>
</dbReference>
<dbReference type="Gene3D" id="1.10.10.10">
    <property type="entry name" value="Winged helix-like DNA-binding domain superfamily/Winged helix DNA-binding domain"/>
    <property type="match status" value="1"/>
</dbReference>
<dbReference type="EMBL" id="JAHBCL010000002">
    <property type="protein sequence ID" value="MBS7525383.1"/>
    <property type="molecule type" value="Genomic_DNA"/>
</dbReference>
<evidence type="ECO:0000256" key="2">
    <source>
        <dbReference type="ARBA" id="ARBA00023125"/>
    </source>
</evidence>
<dbReference type="InterPro" id="IPR000792">
    <property type="entry name" value="Tscrpt_reg_LuxR_C"/>
</dbReference>
<keyword evidence="3" id="KW-0804">Transcription</keyword>
<gene>
    <name evidence="6" type="ORF">KHM83_01685</name>
</gene>
<dbReference type="InterPro" id="IPR036388">
    <property type="entry name" value="WH-like_DNA-bd_sf"/>
</dbReference>
<organism evidence="6 7">
    <name type="scientific">Fusibacter paucivorans</name>
    <dbReference type="NCBI Taxonomy" id="76009"/>
    <lineage>
        <taxon>Bacteria</taxon>
        <taxon>Bacillati</taxon>
        <taxon>Bacillota</taxon>
        <taxon>Clostridia</taxon>
        <taxon>Eubacteriales</taxon>
        <taxon>Eubacteriales Family XII. Incertae Sedis</taxon>
        <taxon>Fusibacter</taxon>
    </lineage>
</organism>
<reference evidence="6 7" key="1">
    <citation type="submission" date="2021-05" db="EMBL/GenBank/DDBJ databases">
        <title>Fusibacter ferrireducens sp. nov., an anaerobic, sulfur- and Fe-reducing bacterium isolated from the mangrove sediment.</title>
        <authorList>
            <person name="Qiu D."/>
        </authorList>
    </citation>
    <scope>NUCLEOTIDE SEQUENCE [LARGE SCALE GENOMIC DNA]</scope>
    <source>
        <strain evidence="6 7">DSM 12116</strain>
    </source>
</reference>
<dbReference type="PROSITE" id="PS00622">
    <property type="entry name" value="HTH_LUXR_1"/>
    <property type="match status" value="1"/>
</dbReference>
<dbReference type="CDD" id="cd06170">
    <property type="entry name" value="LuxR_C_like"/>
    <property type="match status" value="1"/>
</dbReference>
<evidence type="ECO:0000313" key="7">
    <source>
        <dbReference type="Proteomes" id="UP000746471"/>
    </source>
</evidence>
<comment type="caution">
    <text evidence="6">The sequence shown here is derived from an EMBL/GenBank/DDBJ whole genome shotgun (WGS) entry which is preliminary data.</text>
</comment>
<feature type="transmembrane region" description="Helical" evidence="4">
    <location>
        <begin position="57"/>
        <end position="81"/>
    </location>
</feature>
<name>A0ABS5PJR9_9FIRM</name>
<feature type="domain" description="HTH luxR-type" evidence="5">
    <location>
        <begin position="149"/>
        <end position="219"/>
    </location>
</feature>
<accession>A0ABS5PJR9</accession>
<feature type="transmembrane region" description="Helical" evidence="4">
    <location>
        <begin position="87"/>
        <end position="107"/>
    </location>
</feature>
<dbReference type="Proteomes" id="UP000746471">
    <property type="component" value="Unassembled WGS sequence"/>
</dbReference>
<dbReference type="SUPFAM" id="SSF46894">
    <property type="entry name" value="C-terminal effector domain of the bipartite response regulators"/>
    <property type="match status" value="1"/>
</dbReference>
<dbReference type="PANTHER" id="PTHR44688">
    <property type="entry name" value="DNA-BINDING TRANSCRIPTIONAL ACTIVATOR DEVR_DOSR"/>
    <property type="match status" value="1"/>
</dbReference>
<dbReference type="RefSeq" id="WP_213235165.1">
    <property type="nucleotide sequence ID" value="NZ_JAHBCL010000002.1"/>
</dbReference>
<protein>
    <submittedName>
        <fullName evidence="6">Helix-turn-helix transcriptional regulator</fullName>
    </submittedName>
</protein>
<proteinExistence type="predicted"/>
<keyword evidence="7" id="KW-1185">Reference proteome</keyword>
<evidence type="ECO:0000313" key="6">
    <source>
        <dbReference type="EMBL" id="MBS7525383.1"/>
    </source>
</evidence>
<evidence type="ECO:0000256" key="1">
    <source>
        <dbReference type="ARBA" id="ARBA00023015"/>
    </source>
</evidence>
<sequence>MQFNHLKWMGPIVYLIVVITLFKINIGILIQPLPLITVLGGGVILAASRRRDSTRWLDAFGTGVLYAGALASLLLLLSAALSGLNALAEAFVPGIYAGFVYLIIHFYQGKPEGAVIKSEEPEQTQLAGDDRSPVNTLRSDWDSERTATPFLLAYALTPRESHVALKMIQGMDNRSIAESLFISEATLKKHVQNIYRKLDCHDRQSFMTAYMTFITAKRG</sequence>
<dbReference type="SMART" id="SM00421">
    <property type="entry name" value="HTH_LUXR"/>
    <property type="match status" value="1"/>
</dbReference>
<evidence type="ECO:0000259" key="5">
    <source>
        <dbReference type="PROSITE" id="PS50043"/>
    </source>
</evidence>
<dbReference type="InterPro" id="IPR016032">
    <property type="entry name" value="Sig_transdc_resp-reg_C-effctor"/>
</dbReference>
<keyword evidence="2" id="KW-0238">DNA-binding</keyword>
<evidence type="ECO:0000256" key="4">
    <source>
        <dbReference type="SAM" id="Phobius"/>
    </source>
</evidence>